<reference evidence="1 2" key="1">
    <citation type="submission" date="2016-07" db="EMBL/GenBank/DDBJ databases">
        <title>Multiple horizontal gene transfer events from other fungi enriched the ability of initially mycotrophic Trichoderma (Ascomycota) to feed on dead plant biomass.</title>
        <authorList>
            <consortium name="DOE Joint Genome Institute"/>
            <person name="Aerts A."/>
            <person name="Atanasova L."/>
            <person name="Chenthamara K."/>
            <person name="Zhang J."/>
            <person name="Grujic M."/>
            <person name="Henrissat B."/>
            <person name="Kuo A."/>
            <person name="Salamov A."/>
            <person name="Lipzen A."/>
            <person name="Labutti K."/>
            <person name="Barry K."/>
            <person name="Miao Y."/>
            <person name="Rahimi M.J."/>
            <person name="Shen Q."/>
            <person name="Grigoriev I.V."/>
            <person name="Kubicek C.P."/>
            <person name="Druzhinina I.S."/>
        </authorList>
    </citation>
    <scope>NUCLEOTIDE SEQUENCE [LARGE SCALE GENOMIC DNA]</scope>
    <source>
        <strain evidence="1 2">CBS 433.97</strain>
    </source>
</reference>
<evidence type="ECO:0000313" key="1">
    <source>
        <dbReference type="EMBL" id="PTB36898.1"/>
    </source>
</evidence>
<proteinExistence type="predicted"/>
<protein>
    <submittedName>
        <fullName evidence="1">Uncharacterized protein</fullName>
    </submittedName>
</protein>
<keyword evidence="2" id="KW-1185">Reference proteome</keyword>
<name>A0A2T3YWF7_TRIA4</name>
<dbReference type="EMBL" id="KZ679269">
    <property type="protein sequence ID" value="PTB36898.1"/>
    <property type="molecule type" value="Genomic_DNA"/>
</dbReference>
<organism evidence="1 2">
    <name type="scientific">Trichoderma asperellum (strain ATCC 204424 / CBS 433.97 / NBRC 101777)</name>
    <dbReference type="NCBI Taxonomy" id="1042311"/>
    <lineage>
        <taxon>Eukaryota</taxon>
        <taxon>Fungi</taxon>
        <taxon>Dikarya</taxon>
        <taxon>Ascomycota</taxon>
        <taxon>Pezizomycotina</taxon>
        <taxon>Sordariomycetes</taxon>
        <taxon>Hypocreomycetidae</taxon>
        <taxon>Hypocreales</taxon>
        <taxon>Hypocreaceae</taxon>
        <taxon>Trichoderma</taxon>
    </lineage>
</organism>
<dbReference type="Proteomes" id="UP000240493">
    <property type="component" value="Unassembled WGS sequence"/>
</dbReference>
<gene>
    <name evidence="1" type="ORF">M441DRAFT_271432</name>
</gene>
<evidence type="ECO:0000313" key="2">
    <source>
        <dbReference type="Proteomes" id="UP000240493"/>
    </source>
</evidence>
<dbReference type="AlphaFoldDB" id="A0A2T3YWF7"/>
<accession>A0A2T3YWF7</accession>
<sequence length="61" mass="6646">MQSHQFSVVSIFTPPVSACLAFLSLGASGCQQNQAIIRAASHRRQACGRGFTEAKKWLPRV</sequence>